<name>A0ABU9S220_9BURK</name>
<accession>A0ABU9S220</accession>
<gene>
    <name evidence="1" type="ORF">VSR73_36000</name>
</gene>
<dbReference type="EMBL" id="JAYMRV010000016">
    <property type="protein sequence ID" value="MEM5426372.1"/>
    <property type="molecule type" value="Genomic_DNA"/>
</dbReference>
<dbReference type="RefSeq" id="WP_342950039.1">
    <property type="nucleotide sequence ID" value="NZ_JAYMRV010000016.1"/>
</dbReference>
<evidence type="ECO:0000313" key="1">
    <source>
        <dbReference type="EMBL" id="MEM5426372.1"/>
    </source>
</evidence>
<proteinExistence type="predicted"/>
<comment type="caution">
    <text evidence="1">The sequence shown here is derived from an EMBL/GenBank/DDBJ whole genome shotgun (WGS) entry which is preliminary data.</text>
</comment>
<reference evidence="1 2" key="1">
    <citation type="submission" date="2024-01" db="EMBL/GenBank/DDBJ databases">
        <title>The diversity of rhizobia nodulating Mimosa spp. in eleven states of Brazil covering several biomes is determined by host plant, location, and edaphic factors.</title>
        <authorList>
            <person name="Rouws L."/>
            <person name="Barauna A."/>
            <person name="Beukes C."/>
            <person name="De Faria S.M."/>
            <person name="Gross E."/>
            <person name="Dos Reis Junior F.B."/>
            <person name="Simon M."/>
            <person name="Maluk M."/>
            <person name="Odee D.W."/>
            <person name="Kenicer G."/>
            <person name="Young J.P.W."/>
            <person name="Reis V.M."/>
            <person name="Zilli J."/>
            <person name="James E.K."/>
        </authorList>
    </citation>
    <scope>NUCLEOTIDE SEQUENCE [LARGE SCALE GENOMIC DNA]</scope>
    <source>
        <strain evidence="1 2">JPY167</strain>
    </source>
</reference>
<sequence>MSTALIQMDCAAGFVATSHNDEGAAIAEHLGANRIFRHADQLPRRADAVVTTSGP</sequence>
<dbReference type="Proteomes" id="UP001489897">
    <property type="component" value="Unassembled WGS sequence"/>
</dbReference>
<protein>
    <submittedName>
        <fullName evidence="1">Uncharacterized protein</fullName>
    </submittedName>
</protein>
<evidence type="ECO:0000313" key="2">
    <source>
        <dbReference type="Proteomes" id="UP001489897"/>
    </source>
</evidence>
<keyword evidence="2" id="KW-1185">Reference proteome</keyword>
<organism evidence="1 2">
    <name type="scientific">Paraburkholderia ferrariae</name>
    <dbReference type="NCBI Taxonomy" id="386056"/>
    <lineage>
        <taxon>Bacteria</taxon>
        <taxon>Pseudomonadati</taxon>
        <taxon>Pseudomonadota</taxon>
        <taxon>Betaproteobacteria</taxon>
        <taxon>Burkholderiales</taxon>
        <taxon>Burkholderiaceae</taxon>
        <taxon>Paraburkholderia</taxon>
    </lineage>
</organism>